<dbReference type="InterPro" id="IPR011991">
    <property type="entry name" value="ArsR-like_HTH"/>
</dbReference>
<dbReference type="HAMAP" id="MF_00978">
    <property type="entry name" value="Bifunct_BirA"/>
    <property type="match status" value="1"/>
</dbReference>
<dbReference type="AlphaFoldDB" id="A0A1I0X1P2"/>
<dbReference type="GO" id="GO:0004077">
    <property type="term" value="F:biotin--[biotin carboxyl-carrier protein] ligase activity"/>
    <property type="evidence" value="ECO:0007669"/>
    <property type="project" value="UniProtKB-UniRule"/>
</dbReference>
<dbReference type="Proteomes" id="UP000198838">
    <property type="component" value="Unassembled WGS sequence"/>
</dbReference>
<comment type="catalytic activity">
    <reaction evidence="5">
        <text>biotin + L-lysyl-[protein] + ATP = N(6)-biotinyl-L-lysyl-[protein] + AMP + diphosphate + H(+)</text>
        <dbReference type="Rhea" id="RHEA:11756"/>
        <dbReference type="Rhea" id="RHEA-COMP:9752"/>
        <dbReference type="Rhea" id="RHEA-COMP:10505"/>
        <dbReference type="ChEBI" id="CHEBI:15378"/>
        <dbReference type="ChEBI" id="CHEBI:29969"/>
        <dbReference type="ChEBI" id="CHEBI:30616"/>
        <dbReference type="ChEBI" id="CHEBI:33019"/>
        <dbReference type="ChEBI" id="CHEBI:57586"/>
        <dbReference type="ChEBI" id="CHEBI:83144"/>
        <dbReference type="ChEBI" id="CHEBI:456215"/>
        <dbReference type="EC" id="6.3.4.15"/>
    </reaction>
</comment>
<keyword evidence="5" id="KW-0238">DNA-binding</keyword>
<dbReference type="EMBL" id="FOJY01000005">
    <property type="protein sequence ID" value="SFA94577.1"/>
    <property type="molecule type" value="Genomic_DNA"/>
</dbReference>
<evidence type="ECO:0000256" key="5">
    <source>
        <dbReference type="HAMAP-Rule" id="MF_00978"/>
    </source>
</evidence>
<dbReference type="SUPFAM" id="SSF55681">
    <property type="entry name" value="Class II aaRS and biotin synthetases"/>
    <property type="match status" value="1"/>
</dbReference>
<evidence type="ECO:0000313" key="7">
    <source>
        <dbReference type="EMBL" id="SFA94577.1"/>
    </source>
</evidence>
<keyword evidence="2 5" id="KW-0547">Nucleotide-binding</keyword>
<sequence>MKDKILKLLKESKGYISGQDLCLKMNVSRTAIWKAVNSLKEEGYEIEAVRKKGYRLVSSPDIISEKEIVSGIKTRWIAKKVIYFDELDSTNIYAKKIADEGESEGTLVISDAQISGKGRRQRAWTSPHKTGIFMTLILRPDIAPINASMLTLVMGLAVCKGVREITGLDLGIKWPNDIVINGKKICGILTEMSMQMDYINNVIIGTGINVGNMEFPEELQDKATSLKLEAGKDFKRSDIIIKVMEAFEKYYELFLKSQDLTYLVDEYNELLVNKDREVKAIYTDKTIEGTAKGINEKGELMVVTENENIEYIISGEVSVRGIYGYI</sequence>
<evidence type="ECO:0000256" key="1">
    <source>
        <dbReference type="ARBA" id="ARBA00022598"/>
    </source>
</evidence>
<dbReference type="NCBIfam" id="TIGR00121">
    <property type="entry name" value="birA_ligase"/>
    <property type="match status" value="1"/>
</dbReference>
<keyword evidence="1 5" id="KW-0436">Ligase</keyword>
<dbReference type="InterPro" id="IPR030855">
    <property type="entry name" value="Bifunct_BirA"/>
</dbReference>
<dbReference type="InterPro" id="IPR045864">
    <property type="entry name" value="aa-tRNA-synth_II/BPL/LPL"/>
</dbReference>
<accession>A0A1I0X1P2</accession>
<dbReference type="GO" id="GO:0016740">
    <property type="term" value="F:transferase activity"/>
    <property type="evidence" value="ECO:0007669"/>
    <property type="project" value="UniProtKB-ARBA"/>
</dbReference>
<dbReference type="InterPro" id="IPR003142">
    <property type="entry name" value="BPL_C"/>
</dbReference>
<dbReference type="SUPFAM" id="SSF46785">
    <property type="entry name" value="Winged helix' DNA-binding domain"/>
    <property type="match status" value="1"/>
</dbReference>
<protein>
    <recommendedName>
        <fullName evidence="5">Bifunctional ligase/repressor BirA</fullName>
    </recommendedName>
    <alternativeName>
        <fullName evidence="5">Biotin--[acetyl-CoA-carboxylase] ligase</fullName>
        <ecNumber evidence="5">6.3.4.15</ecNumber>
    </alternativeName>
    <alternativeName>
        <fullName evidence="5">Biotin--protein ligase</fullName>
    </alternativeName>
    <alternativeName>
        <fullName evidence="5">Biotin-[acetyl-CoA carboxylase] synthetase</fullName>
    </alternativeName>
</protein>
<keyword evidence="8" id="KW-1185">Reference proteome</keyword>
<gene>
    <name evidence="5" type="primary">birA</name>
    <name evidence="7" type="ORF">SAMN05216249_105123</name>
</gene>
<dbReference type="Gene3D" id="1.10.10.10">
    <property type="entry name" value="Winged helix-like DNA-binding domain superfamily/Winged helix DNA-binding domain"/>
    <property type="match status" value="1"/>
</dbReference>
<evidence type="ECO:0000256" key="3">
    <source>
        <dbReference type="ARBA" id="ARBA00022840"/>
    </source>
</evidence>
<dbReference type="GO" id="GO:0006355">
    <property type="term" value="P:regulation of DNA-templated transcription"/>
    <property type="evidence" value="ECO:0007669"/>
    <property type="project" value="UniProtKB-UniRule"/>
</dbReference>
<dbReference type="InterPro" id="IPR004143">
    <property type="entry name" value="BPL_LPL_catalytic"/>
</dbReference>
<reference evidence="7 8" key="1">
    <citation type="submission" date="2016-10" db="EMBL/GenBank/DDBJ databases">
        <authorList>
            <person name="de Groot N.N."/>
        </authorList>
    </citation>
    <scope>NUCLEOTIDE SEQUENCE [LARGE SCALE GENOMIC DNA]</scope>
    <source>
        <strain evidence="7 8">DSM 5522</strain>
    </source>
</reference>
<comment type="caution">
    <text evidence="5">Lacks conserved residue(s) required for the propagation of feature annotation.</text>
</comment>
<keyword evidence="5" id="KW-0805">Transcription regulation</keyword>
<dbReference type="Pfam" id="PF08279">
    <property type="entry name" value="HTH_11"/>
    <property type="match status" value="1"/>
</dbReference>
<evidence type="ECO:0000259" key="6">
    <source>
        <dbReference type="PROSITE" id="PS51733"/>
    </source>
</evidence>
<evidence type="ECO:0000313" key="8">
    <source>
        <dbReference type="Proteomes" id="UP000198838"/>
    </source>
</evidence>
<dbReference type="OrthoDB" id="9807064at2"/>
<dbReference type="InterPro" id="IPR004408">
    <property type="entry name" value="Biotin_CoA_COase_ligase"/>
</dbReference>
<feature type="DNA-binding region" description="H-T-H motif" evidence="5">
    <location>
        <begin position="18"/>
        <end position="37"/>
    </location>
</feature>
<keyword evidence="5" id="KW-0678">Repressor</keyword>
<keyword evidence="5" id="KW-0804">Transcription</keyword>
<dbReference type="InterPro" id="IPR036390">
    <property type="entry name" value="WH_DNA-bd_sf"/>
</dbReference>
<proteinExistence type="inferred from homology"/>
<dbReference type="Gene3D" id="2.30.30.100">
    <property type="match status" value="1"/>
</dbReference>
<dbReference type="PANTHER" id="PTHR12835:SF5">
    <property type="entry name" value="BIOTIN--PROTEIN LIGASE"/>
    <property type="match status" value="1"/>
</dbReference>
<dbReference type="GO" id="GO:0005737">
    <property type="term" value="C:cytoplasm"/>
    <property type="evidence" value="ECO:0007669"/>
    <property type="project" value="TreeGrafter"/>
</dbReference>
<feature type="binding site" evidence="5">
    <location>
        <position position="113"/>
    </location>
    <ligand>
        <name>biotin</name>
        <dbReference type="ChEBI" id="CHEBI:57586"/>
    </ligand>
</feature>
<dbReference type="PANTHER" id="PTHR12835">
    <property type="entry name" value="BIOTIN PROTEIN LIGASE"/>
    <property type="match status" value="1"/>
</dbReference>
<keyword evidence="3 5" id="KW-0067">ATP-binding</keyword>
<dbReference type="RefSeq" id="WP_092871239.1">
    <property type="nucleotide sequence ID" value="NZ_FOJY01000005.1"/>
</dbReference>
<dbReference type="STRING" id="1120918.SAMN05216249_105123"/>
<dbReference type="PROSITE" id="PS51733">
    <property type="entry name" value="BPL_LPL_CATALYTIC"/>
    <property type="match status" value="1"/>
</dbReference>
<feature type="binding site" evidence="5">
    <location>
        <position position="184"/>
    </location>
    <ligand>
        <name>biotin</name>
        <dbReference type="ChEBI" id="CHEBI:57586"/>
    </ligand>
</feature>
<dbReference type="GO" id="GO:0009249">
    <property type="term" value="P:protein lipoylation"/>
    <property type="evidence" value="ECO:0007669"/>
    <property type="project" value="UniProtKB-ARBA"/>
</dbReference>
<dbReference type="InterPro" id="IPR013196">
    <property type="entry name" value="HTH_11"/>
</dbReference>
<dbReference type="SUPFAM" id="SSF50037">
    <property type="entry name" value="C-terminal domain of transcriptional repressors"/>
    <property type="match status" value="1"/>
</dbReference>
<dbReference type="CDD" id="cd16442">
    <property type="entry name" value="BPL"/>
    <property type="match status" value="1"/>
</dbReference>
<comment type="function">
    <text evidence="5">Acts both as a biotin--[acetyl-CoA-carboxylase] ligase and a repressor.</text>
</comment>
<dbReference type="EC" id="6.3.4.15" evidence="5"/>
<feature type="binding site" evidence="5">
    <location>
        <begin position="89"/>
        <end position="91"/>
    </location>
    <ligand>
        <name>biotin</name>
        <dbReference type="ChEBI" id="CHEBI:57586"/>
    </ligand>
</feature>
<keyword evidence="4 5" id="KW-0092">Biotin</keyword>
<comment type="similarity">
    <text evidence="5">Belongs to the biotin--protein ligase family.</text>
</comment>
<dbReference type="Pfam" id="PF03099">
    <property type="entry name" value="BPL_LplA_LipB"/>
    <property type="match status" value="1"/>
</dbReference>
<organism evidence="7 8">
    <name type="scientific">Acetitomaculum ruminis DSM 5522</name>
    <dbReference type="NCBI Taxonomy" id="1120918"/>
    <lineage>
        <taxon>Bacteria</taxon>
        <taxon>Bacillati</taxon>
        <taxon>Bacillota</taxon>
        <taxon>Clostridia</taxon>
        <taxon>Lachnospirales</taxon>
        <taxon>Lachnospiraceae</taxon>
        <taxon>Acetitomaculum</taxon>
    </lineage>
</organism>
<feature type="domain" description="BPL/LPL catalytic" evidence="6">
    <location>
        <begin position="76"/>
        <end position="255"/>
    </location>
</feature>
<dbReference type="InterPro" id="IPR008988">
    <property type="entry name" value="Transcriptional_repressor_C"/>
</dbReference>
<dbReference type="InterPro" id="IPR036388">
    <property type="entry name" value="WH-like_DNA-bd_sf"/>
</dbReference>
<evidence type="ECO:0000256" key="2">
    <source>
        <dbReference type="ARBA" id="ARBA00022741"/>
    </source>
</evidence>
<dbReference type="GO" id="GO:0003677">
    <property type="term" value="F:DNA binding"/>
    <property type="evidence" value="ECO:0007669"/>
    <property type="project" value="UniProtKB-UniRule"/>
</dbReference>
<evidence type="ECO:0000256" key="4">
    <source>
        <dbReference type="ARBA" id="ARBA00023267"/>
    </source>
</evidence>
<dbReference type="CDD" id="cd00090">
    <property type="entry name" value="HTH_ARSR"/>
    <property type="match status" value="1"/>
</dbReference>
<dbReference type="Pfam" id="PF02237">
    <property type="entry name" value="BPL_C"/>
    <property type="match status" value="1"/>
</dbReference>
<name>A0A1I0X1P2_9FIRM</name>
<dbReference type="GO" id="GO:0005524">
    <property type="term" value="F:ATP binding"/>
    <property type="evidence" value="ECO:0007669"/>
    <property type="project" value="UniProtKB-UniRule"/>
</dbReference>
<dbReference type="Gene3D" id="3.30.930.10">
    <property type="entry name" value="Bira Bifunctional Protein, Domain 2"/>
    <property type="match status" value="1"/>
</dbReference>